<dbReference type="PANTHER" id="PTHR40074">
    <property type="entry name" value="O-ACETYLTRANSFERASE WECH"/>
    <property type="match status" value="1"/>
</dbReference>
<evidence type="ECO:0000256" key="5">
    <source>
        <dbReference type="ARBA" id="ARBA00022989"/>
    </source>
</evidence>
<feature type="transmembrane region" description="Helical" evidence="7">
    <location>
        <begin position="12"/>
        <end position="37"/>
    </location>
</feature>
<evidence type="ECO:0000313" key="9">
    <source>
        <dbReference type="EMBL" id="MBD1381378.1"/>
    </source>
</evidence>
<keyword evidence="9" id="KW-0012">Acyltransferase</keyword>
<feature type="transmembrane region" description="Helical" evidence="7">
    <location>
        <begin position="280"/>
        <end position="299"/>
    </location>
</feature>
<dbReference type="EMBL" id="JACXAI010000018">
    <property type="protein sequence ID" value="MBD1381378.1"/>
    <property type="molecule type" value="Genomic_DNA"/>
</dbReference>
<evidence type="ECO:0000313" key="10">
    <source>
        <dbReference type="Proteomes" id="UP000626844"/>
    </source>
</evidence>
<dbReference type="Pfam" id="PF01757">
    <property type="entry name" value="Acyl_transf_3"/>
    <property type="match status" value="1"/>
</dbReference>
<name>A0A926RX18_9BACI</name>
<gene>
    <name evidence="9" type="ORF">IC621_14150</name>
</gene>
<proteinExistence type="inferred from homology"/>
<comment type="subcellular location">
    <subcellularLocation>
        <location evidence="1">Cell membrane</location>
        <topology evidence="1">Multi-pass membrane protein</topology>
    </subcellularLocation>
</comment>
<dbReference type="InterPro" id="IPR002656">
    <property type="entry name" value="Acyl_transf_3_dom"/>
</dbReference>
<feature type="transmembrane region" description="Helical" evidence="7">
    <location>
        <begin position="123"/>
        <end position="141"/>
    </location>
</feature>
<dbReference type="RefSeq" id="WP_191158980.1">
    <property type="nucleotide sequence ID" value="NZ_JACXAI010000018.1"/>
</dbReference>
<evidence type="ECO:0000256" key="1">
    <source>
        <dbReference type="ARBA" id="ARBA00004651"/>
    </source>
</evidence>
<sequence>MKKKNVVNEIFFIRAFACLAVVLLHAIGASMNVFGIPQNEHSVINNSRLLLLFATPLFIIISEFLLSYSYSEKLPKTFFPKRIKYILVPFIFMALLYSIVTNYPNLNFESVLDIFLHNLQGNYHGYFILIIFQFYILHALFIKVENKVSPIVILIVTFIINVGYLSYFNLTSPPNTLTNGDVIWKRWYWYPFLAWIFYFAIAYYCGKHFERFKELVNKHIGKIVVLSLFSCAAILYLYYVEIIPVMSSKRVDVFLFTIMIWFILFYIASKMNRLPTIVNWISRLSFGIYLLHPFFQIVLIENVSKTAFPNFYVYLVFLFTGSMILSGVTTYLLSLTHIGKYLIGSVGNIYKKRQKRKYSNQDNKEQVLSR</sequence>
<feature type="domain" description="Acyltransferase 3" evidence="8">
    <location>
        <begin position="12"/>
        <end position="327"/>
    </location>
</feature>
<dbReference type="AlphaFoldDB" id="A0A926RX18"/>
<feature type="transmembrane region" description="Helical" evidence="7">
    <location>
        <begin position="251"/>
        <end position="268"/>
    </location>
</feature>
<dbReference type="GO" id="GO:0005886">
    <property type="term" value="C:plasma membrane"/>
    <property type="evidence" value="ECO:0007669"/>
    <property type="project" value="UniProtKB-SubCell"/>
</dbReference>
<feature type="transmembrane region" description="Helical" evidence="7">
    <location>
        <begin position="311"/>
        <end position="333"/>
    </location>
</feature>
<protein>
    <submittedName>
        <fullName evidence="9">Acyltransferase family protein</fullName>
    </submittedName>
</protein>
<keyword evidence="10" id="KW-1185">Reference proteome</keyword>
<keyword evidence="9" id="KW-0808">Transferase</keyword>
<dbReference type="GO" id="GO:0009246">
    <property type="term" value="P:enterobacterial common antigen biosynthetic process"/>
    <property type="evidence" value="ECO:0007669"/>
    <property type="project" value="TreeGrafter"/>
</dbReference>
<dbReference type="PANTHER" id="PTHR40074:SF2">
    <property type="entry name" value="O-ACETYLTRANSFERASE WECH"/>
    <property type="match status" value="1"/>
</dbReference>
<feature type="transmembrane region" description="Helical" evidence="7">
    <location>
        <begin position="219"/>
        <end position="239"/>
    </location>
</feature>
<evidence type="ECO:0000256" key="7">
    <source>
        <dbReference type="SAM" id="Phobius"/>
    </source>
</evidence>
<accession>A0A926RX18</accession>
<organism evidence="9 10">
    <name type="scientific">Metabacillus arenae</name>
    <dbReference type="NCBI Taxonomy" id="2771434"/>
    <lineage>
        <taxon>Bacteria</taxon>
        <taxon>Bacillati</taxon>
        <taxon>Bacillota</taxon>
        <taxon>Bacilli</taxon>
        <taxon>Bacillales</taxon>
        <taxon>Bacillaceae</taxon>
        <taxon>Metabacillus</taxon>
    </lineage>
</organism>
<evidence type="ECO:0000256" key="3">
    <source>
        <dbReference type="ARBA" id="ARBA00022475"/>
    </source>
</evidence>
<evidence type="ECO:0000256" key="4">
    <source>
        <dbReference type="ARBA" id="ARBA00022692"/>
    </source>
</evidence>
<keyword evidence="6 7" id="KW-0472">Membrane</keyword>
<dbReference type="GO" id="GO:0016413">
    <property type="term" value="F:O-acetyltransferase activity"/>
    <property type="evidence" value="ECO:0007669"/>
    <property type="project" value="TreeGrafter"/>
</dbReference>
<evidence type="ECO:0000259" key="8">
    <source>
        <dbReference type="Pfam" id="PF01757"/>
    </source>
</evidence>
<keyword evidence="3" id="KW-1003">Cell membrane</keyword>
<comment type="similarity">
    <text evidence="2">Belongs to the acyltransferase 3 family.</text>
</comment>
<evidence type="ECO:0000256" key="2">
    <source>
        <dbReference type="ARBA" id="ARBA00007400"/>
    </source>
</evidence>
<comment type="caution">
    <text evidence="9">The sequence shown here is derived from an EMBL/GenBank/DDBJ whole genome shotgun (WGS) entry which is preliminary data.</text>
</comment>
<feature type="transmembrane region" description="Helical" evidence="7">
    <location>
        <begin position="187"/>
        <end position="207"/>
    </location>
</feature>
<reference evidence="9" key="1">
    <citation type="submission" date="2020-09" db="EMBL/GenBank/DDBJ databases">
        <title>A novel bacterium of genus Bacillus, isolated from South China Sea.</title>
        <authorList>
            <person name="Huang H."/>
            <person name="Mo K."/>
            <person name="Hu Y."/>
        </authorList>
    </citation>
    <scope>NUCLEOTIDE SEQUENCE</scope>
    <source>
        <strain evidence="9">IB182487</strain>
    </source>
</reference>
<feature type="transmembrane region" description="Helical" evidence="7">
    <location>
        <begin position="49"/>
        <end position="71"/>
    </location>
</feature>
<feature type="transmembrane region" description="Helical" evidence="7">
    <location>
        <begin position="83"/>
        <end position="103"/>
    </location>
</feature>
<evidence type="ECO:0000256" key="6">
    <source>
        <dbReference type="ARBA" id="ARBA00023136"/>
    </source>
</evidence>
<feature type="transmembrane region" description="Helical" evidence="7">
    <location>
        <begin position="148"/>
        <end position="167"/>
    </location>
</feature>
<dbReference type="Proteomes" id="UP000626844">
    <property type="component" value="Unassembled WGS sequence"/>
</dbReference>
<keyword evidence="4 7" id="KW-0812">Transmembrane</keyword>
<keyword evidence="5 7" id="KW-1133">Transmembrane helix</keyword>